<evidence type="ECO:0000313" key="2">
    <source>
        <dbReference type="EMBL" id="EJX07469.1"/>
    </source>
</evidence>
<comment type="caution">
    <text evidence="2">The sequence shown here is derived from an EMBL/GenBank/DDBJ whole genome shotgun (WGS) entry which is preliminary data.</text>
</comment>
<accession>J9GJN5</accession>
<name>J9GJN5_9ZZZZ</name>
<feature type="region of interest" description="Disordered" evidence="1">
    <location>
        <begin position="144"/>
        <end position="165"/>
    </location>
</feature>
<gene>
    <name evidence="2" type="ORF">EVA_04419</name>
</gene>
<sequence>MTCPFAKKAATSGPAVFTEGNTGKIGLQQVCIFSCSASYISYIGTSPGVPKIATMASIVSNFFSQESTQRRRCSGVPVAKMSIGLPTDAPGKSCDFNSSTNSPSSLGTFKPPLLKASVSITPGPPACVMTAIFFPFNAGKEKTHPTVVSSSREKQRTMPALRNKASTAESELAIAPVCDEAARLPLSELPALTAAMRQPLRIREAA</sequence>
<dbReference type="AlphaFoldDB" id="J9GJN5"/>
<protein>
    <submittedName>
        <fullName evidence="2">Uncharacterized protein</fullName>
    </submittedName>
</protein>
<organism evidence="2">
    <name type="scientific">gut metagenome</name>
    <dbReference type="NCBI Taxonomy" id="749906"/>
    <lineage>
        <taxon>unclassified sequences</taxon>
        <taxon>metagenomes</taxon>
        <taxon>organismal metagenomes</taxon>
    </lineage>
</organism>
<evidence type="ECO:0000256" key="1">
    <source>
        <dbReference type="SAM" id="MobiDB-lite"/>
    </source>
</evidence>
<reference evidence="2" key="1">
    <citation type="journal article" date="2012" name="PLoS ONE">
        <title>Gene sets for utilization of primary and secondary nutrition supplies in the distal gut of endangered iberian lynx.</title>
        <authorList>
            <person name="Alcaide M."/>
            <person name="Messina E."/>
            <person name="Richter M."/>
            <person name="Bargiela R."/>
            <person name="Peplies J."/>
            <person name="Huws S.A."/>
            <person name="Newbold C.J."/>
            <person name="Golyshin P.N."/>
            <person name="Simon M.A."/>
            <person name="Lopez G."/>
            <person name="Yakimov M.M."/>
            <person name="Ferrer M."/>
        </authorList>
    </citation>
    <scope>NUCLEOTIDE SEQUENCE</scope>
</reference>
<dbReference type="EMBL" id="AMCI01000876">
    <property type="protein sequence ID" value="EJX07469.1"/>
    <property type="molecule type" value="Genomic_DNA"/>
</dbReference>
<proteinExistence type="predicted"/>